<dbReference type="PANTHER" id="PTHR12843">
    <property type="entry name" value="PROTEIN-LYSINE N-METHYLTRANSFERASE METTL10"/>
    <property type="match status" value="1"/>
</dbReference>
<evidence type="ECO:0000313" key="5">
    <source>
        <dbReference type="EMBL" id="KAF3885847.1"/>
    </source>
</evidence>
<keyword evidence="2 6" id="KW-0808">Transferase</keyword>
<evidence type="ECO:0000256" key="2">
    <source>
        <dbReference type="ARBA" id="ARBA00022679"/>
    </source>
</evidence>
<reference evidence="5" key="2">
    <citation type="submission" date="2019-11" db="EMBL/GenBank/DDBJ databases">
        <title>Improved Assembly of Tolypothrix boutellei genome.</title>
        <authorList>
            <person name="Sarangi A.N."/>
            <person name="Mukherjee M."/>
            <person name="Ghosh S."/>
            <person name="Singh D."/>
            <person name="Das A."/>
            <person name="Kant S."/>
            <person name="Prusty A."/>
            <person name="Tripathy S."/>
        </authorList>
    </citation>
    <scope>NUCLEOTIDE SEQUENCE</scope>
    <source>
        <strain evidence="5">VB521301</strain>
    </source>
</reference>
<dbReference type="PANTHER" id="PTHR12843:SF5">
    <property type="entry name" value="EEF1A LYSINE METHYLTRANSFERASE 2"/>
    <property type="match status" value="1"/>
</dbReference>
<evidence type="ECO:0000313" key="7">
    <source>
        <dbReference type="Proteomes" id="UP000029738"/>
    </source>
</evidence>
<dbReference type="InterPro" id="IPR008854">
    <property type="entry name" value="TPMT"/>
</dbReference>
<dbReference type="InterPro" id="IPR041698">
    <property type="entry name" value="Methyltransf_25"/>
</dbReference>
<dbReference type="GO" id="GO:0016279">
    <property type="term" value="F:protein-lysine N-methyltransferase activity"/>
    <property type="evidence" value="ECO:0007669"/>
    <property type="project" value="TreeGrafter"/>
</dbReference>
<dbReference type="AlphaFoldDB" id="A0A0C1QWV0"/>
<dbReference type="CDD" id="cd02440">
    <property type="entry name" value="AdoMet_MTases"/>
    <property type="match status" value="1"/>
</dbReference>
<evidence type="ECO:0000256" key="3">
    <source>
        <dbReference type="ARBA" id="ARBA00022691"/>
    </source>
</evidence>
<comment type="caution">
    <text evidence="6">The sequence shown here is derived from an EMBL/GenBank/DDBJ whole genome shotgun (WGS) entry which is preliminary data.</text>
</comment>
<accession>A0A0C1QWV0</accession>
<dbReference type="EMBL" id="JHEG02000058">
    <property type="protein sequence ID" value="KIE08228.1"/>
    <property type="molecule type" value="Genomic_DNA"/>
</dbReference>
<dbReference type="Gene3D" id="3.40.50.150">
    <property type="entry name" value="Vaccinia Virus protein VP39"/>
    <property type="match status" value="1"/>
</dbReference>
<dbReference type="OrthoDB" id="9778208at2"/>
<dbReference type="GO" id="GO:0032259">
    <property type="term" value="P:methylation"/>
    <property type="evidence" value="ECO:0007669"/>
    <property type="project" value="UniProtKB-KW"/>
</dbReference>
<proteinExistence type="predicted"/>
<dbReference type="Proteomes" id="UP000029738">
    <property type="component" value="Unassembled WGS sequence"/>
</dbReference>
<evidence type="ECO:0000313" key="6">
    <source>
        <dbReference type="EMBL" id="KIE08228.1"/>
    </source>
</evidence>
<dbReference type="InterPro" id="IPR029063">
    <property type="entry name" value="SAM-dependent_MTases_sf"/>
</dbReference>
<gene>
    <name evidence="6" type="ORF">DA73_0226680</name>
    <name evidence="5" type="ORF">DA73_0400010470</name>
</gene>
<dbReference type="Pfam" id="PF13649">
    <property type="entry name" value="Methyltransf_25"/>
    <property type="match status" value="1"/>
</dbReference>
<dbReference type="GO" id="GO:0005737">
    <property type="term" value="C:cytoplasm"/>
    <property type="evidence" value="ECO:0007669"/>
    <property type="project" value="TreeGrafter"/>
</dbReference>
<keyword evidence="1 6" id="KW-0489">Methyltransferase</keyword>
<reference evidence="6" key="1">
    <citation type="journal article" date="2015" name="Genome Announc.">
        <title>Draft Genome Sequence of Tolypothrix boutellei Strain VB521301.</title>
        <authorList>
            <person name="Chandrababunaidu M.M."/>
            <person name="Singh D."/>
            <person name="Sen D."/>
            <person name="Bhan S."/>
            <person name="Das S."/>
            <person name="Gupta A."/>
            <person name="Adhikary S.P."/>
            <person name="Tripathy S."/>
        </authorList>
    </citation>
    <scope>NUCLEOTIDE SEQUENCE</scope>
    <source>
        <strain evidence="6">VB521301</strain>
    </source>
</reference>
<keyword evidence="3" id="KW-0949">S-adenosyl-L-methionine</keyword>
<sequence length="201" mass="23068">MNQQREFPDWDKLYREGQVESMPWFNPDLDSDLDEALTKLNISTGMALDLGTGPGTQAIILAERGYKVTATDISATAINQAQIVAKKEGLDITFREDDILHSNLSQEFDFVFDRGCFHVLPPDLRQDYVRAVRSLIKHKGFLFLKCFSHLEKREPGPYRFTPEEIREIFTHGFKIVSVQETVYQGTLDPLPKALFCILERQ</sequence>
<evidence type="ECO:0000256" key="1">
    <source>
        <dbReference type="ARBA" id="ARBA00022603"/>
    </source>
</evidence>
<protein>
    <submittedName>
        <fullName evidence="5">Class I SAM-dependent methyltransferase</fullName>
    </submittedName>
    <submittedName>
        <fullName evidence="6">Methyltransferase type 11</fullName>
    </submittedName>
</protein>
<evidence type="ECO:0000259" key="4">
    <source>
        <dbReference type="Pfam" id="PF13649"/>
    </source>
</evidence>
<organism evidence="6">
    <name type="scientific">Tolypothrix bouteillei VB521301</name>
    <dbReference type="NCBI Taxonomy" id="1479485"/>
    <lineage>
        <taxon>Bacteria</taxon>
        <taxon>Bacillati</taxon>
        <taxon>Cyanobacteriota</taxon>
        <taxon>Cyanophyceae</taxon>
        <taxon>Nostocales</taxon>
        <taxon>Tolypothrichaceae</taxon>
        <taxon>Tolypothrix</taxon>
    </lineage>
</organism>
<name>A0A0C1QWV0_9CYAN</name>
<dbReference type="RefSeq" id="WP_038079209.1">
    <property type="nucleotide sequence ID" value="NZ_JHEG04000001.1"/>
</dbReference>
<dbReference type="STRING" id="1479485.DA73_0226680"/>
<feature type="domain" description="Methyltransferase" evidence="4">
    <location>
        <begin position="48"/>
        <end position="140"/>
    </location>
</feature>
<dbReference type="SUPFAM" id="SSF53335">
    <property type="entry name" value="S-adenosyl-L-methionine-dependent methyltransferases"/>
    <property type="match status" value="1"/>
</dbReference>
<dbReference type="PROSITE" id="PS51585">
    <property type="entry name" value="SAM_MT_TPMT"/>
    <property type="match status" value="1"/>
</dbReference>
<dbReference type="EMBL" id="JHEG04000001">
    <property type="protein sequence ID" value="KAF3885847.1"/>
    <property type="molecule type" value="Genomic_DNA"/>
</dbReference>
<keyword evidence="7" id="KW-1185">Reference proteome</keyword>